<dbReference type="AlphaFoldDB" id="A0AAV3PQD6"/>
<sequence length="293" mass="33172">MDAEIIQELLGFDTCDFWIQVRGLKDEYLTRDVAGKIGNAFQDCESVELKFDKQGKKFFRLKATVMIHQPIRRLVNFKFGSSMVSGYLTYEMLRNMCFYCEKLGYLIKQCLELDPGEDCTTKVVYGLWIKAPLERLLQIRDTDLVVDDPLGEEILSEEVAEYPVPPQTLVGRAVEDPILEVTNKEGSLVDPQSKDHEPNGPLGLQARNSTKNKEDSGLSNTRKETLAFFNFNFNNGPTTKGKAPMLKPQSKMRHHPYQTAKNLSSPSKKLAISNVEGEVFSTTNKSTEQPHQQ</sequence>
<evidence type="ECO:0000313" key="3">
    <source>
        <dbReference type="Proteomes" id="UP001454036"/>
    </source>
</evidence>
<feature type="region of interest" description="Disordered" evidence="1">
    <location>
        <begin position="184"/>
        <end position="220"/>
    </location>
</feature>
<evidence type="ECO:0008006" key="4">
    <source>
        <dbReference type="Google" id="ProtNLM"/>
    </source>
</evidence>
<reference evidence="2 3" key="1">
    <citation type="submission" date="2024-01" db="EMBL/GenBank/DDBJ databases">
        <title>The complete chloroplast genome sequence of Lithospermum erythrorhizon: insights into the phylogenetic relationship among Boraginaceae species and the maternal lineages of purple gromwells.</title>
        <authorList>
            <person name="Okada T."/>
            <person name="Watanabe K."/>
        </authorList>
    </citation>
    <scope>NUCLEOTIDE SEQUENCE [LARGE SCALE GENOMIC DNA]</scope>
</reference>
<comment type="caution">
    <text evidence="2">The sequence shown here is derived from an EMBL/GenBank/DDBJ whole genome shotgun (WGS) entry which is preliminary data.</text>
</comment>
<name>A0AAV3PQD6_LITER</name>
<protein>
    <recommendedName>
        <fullName evidence="4">Zinc knuckle CX2CX4HX4C domain-containing protein</fullName>
    </recommendedName>
</protein>
<dbReference type="EMBL" id="BAABME010002255">
    <property type="protein sequence ID" value="GAA0153789.1"/>
    <property type="molecule type" value="Genomic_DNA"/>
</dbReference>
<evidence type="ECO:0000256" key="1">
    <source>
        <dbReference type="SAM" id="MobiDB-lite"/>
    </source>
</evidence>
<accession>A0AAV3PQD6</accession>
<proteinExistence type="predicted"/>
<keyword evidence="3" id="KW-1185">Reference proteome</keyword>
<dbReference type="Proteomes" id="UP001454036">
    <property type="component" value="Unassembled WGS sequence"/>
</dbReference>
<feature type="region of interest" description="Disordered" evidence="1">
    <location>
        <begin position="232"/>
        <end position="268"/>
    </location>
</feature>
<gene>
    <name evidence="2" type="ORF">LIER_11947</name>
</gene>
<evidence type="ECO:0000313" key="2">
    <source>
        <dbReference type="EMBL" id="GAA0153789.1"/>
    </source>
</evidence>
<organism evidence="2 3">
    <name type="scientific">Lithospermum erythrorhizon</name>
    <name type="common">Purple gromwell</name>
    <name type="synonym">Lithospermum officinale var. erythrorhizon</name>
    <dbReference type="NCBI Taxonomy" id="34254"/>
    <lineage>
        <taxon>Eukaryota</taxon>
        <taxon>Viridiplantae</taxon>
        <taxon>Streptophyta</taxon>
        <taxon>Embryophyta</taxon>
        <taxon>Tracheophyta</taxon>
        <taxon>Spermatophyta</taxon>
        <taxon>Magnoliopsida</taxon>
        <taxon>eudicotyledons</taxon>
        <taxon>Gunneridae</taxon>
        <taxon>Pentapetalae</taxon>
        <taxon>asterids</taxon>
        <taxon>lamiids</taxon>
        <taxon>Boraginales</taxon>
        <taxon>Boraginaceae</taxon>
        <taxon>Boraginoideae</taxon>
        <taxon>Lithospermeae</taxon>
        <taxon>Lithospermum</taxon>
    </lineage>
</organism>
<feature type="compositionally biased region" description="Basic and acidic residues" evidence="1">
    <location>
        <begin position="211"/>
        <end position="220"/>
    </location>
</feature>